<dbReference type="EMBL" id="KN838767">
    <property type="protein sequence ID" value="KIJ95117.1"/>
    <property type="molecule type" value="Genomic_DNA"/>
</dbReference>
<dbReference type="Proteomes" id="UP000054477">
    <property type="component" value="Unassembled WGS sequence"/>
</dbReference>
<reference evidence="1 2" key="1">
    <citation type="submission" date="2014-04" db="EMBL/GenBank/DDBJ databases">
        <authorList>
            <consortium name="DOE Joint Genome Institute"/>
            <person name="Kuo A."/>
            <person name="Kohler A."/>
            <person name="Nagy L.G."/>
            <person name="Floudas D."/>
            <person name="Copeland A."/>
            <person name="Barry K.W."/>
            <person name="Cichocki N."/>
            <person name="Veneault-Fourrey C."/>
            <person name="LaButti K."/>
            <person name="Lindquist E.A."/>
            <person name="Lipzen A."/>
            <person name="Lundell T."/>
            <person name="Morin E."/>
            <person name="Murat C."/>
            <person name="Sun H."/>
            <person name="Tunlid A."/>
            <person name="Henrissat B."/>
            <person name="Grigoriev I.V."/>
            <person name="Hibbett D.S."/>
            <person name="Martin F."/>
            <person name="Nordberg H.P."/>
            <person name="Cantor M.N."/>
            <person name="Hua S.X."/>
        </authorList>
    </citation>
    <scope>NUCLEOTIDE SEQUENCE [LARGE SCALE GENOMIC DNA]</scope>
    <source>
        <strain evidence="1 2">LaAM-08-1</strain>
    </source>
</reference>
<name>A0A0C9XG65_9AGAR</name>
<dbReference type="OrthoDB" id="40048at2759"/>
<organism evidence="1 2">
    <name type="scientific">Laccaria amethystina LaAM-08-1</name>
    <dbReference type="NCBI Taxonomy" id="1095629"/>
    <lineage>
        <taxon>Eukaryota</taxon>
        <taxon>Fungi</taxon>
        <taxon>Dikarya</taxon>
        <taxon>Basidiomycota</taxon>
        <taxon>Agaricomycotina</taxon>
        <taxon>Agaricomycetes</taxon>
        <taxon>Agaricomycetidae</taxon>
        <taxon>Agaricales</taxon>
        <taxon>Agaricineae</taxon>
        <taxon>Hydnangiaceae</taxon>
        <taxon>Laccaria</taxon>
    </lineage>
</organism>
<gene>
    <name evidence="1" type="ORF">K443DRAFT_683303</name>
</gene>
<reference evidence="2" key="2">
    <citation type="submission" date="2015-01" db="EMBL/GenBank/DDBJ databases">
        <title>Evolutionary Origins and Diversification of the Mycorrhizal Mutualists.</title>
        <authorList>
            <consortium name="DOE Joint Genome Institute"/>
            <consortium name="Mycorrhizal Genomics Consortium"/>
            <person name="Kohler A."/>
            <person name="Kuo A."/>
            <person name="Nagy L.G."/>
            <person name="Floudas D."/>
            <person name="Copeland A."/>
            <person name="Barry K.W."/>
            <person name="Cichocki N."/>
            <person name="Veneault-Fourrey C."/>
            <person name="LaButti K."/>
            <person name="Lindquist E.A."/>
            <person name="Lipzen A."/>
            <person name="Lundell T."/>
            <person name="Morin E."/>
            <person name="Murat C."/>
            <person name="Riley R."/>
            <person name="Ohm R."/>
            <person name="Sun H."/>
            <person name="Tunlid A."/>
            <person name="Henrissat B."/>
            <person name="Grigoriev I.V."/>
            <person name="Hibbett D.S."/>
            <person name="Martin F."/>
        </authorList>
    </citation>
    <scope>NUCLEOTIDE SEQUENCE [LARGE SCALE GENOMIC DNA]</scope>
    <source>
        <strain evidence="2">LaAM-08-1</strain>
    </source>
</reference>
<evidence type="ECO:0000313" key="1">
    <source>
        <dbReference type="EMBL" id="KIJ95117.1"/>
    </source>
</evidence>
<proteinExistence type="predicted"/>
<accession>A0A0C9XG65</accession>
<protein>
    <submittedName>
        <fullName evidence="1">Uncharacterized protein</fullName>
    </submittedName>
</protein>
<dbReference type="HOGENOM" id="CLU_2184399_0_0_1"/>
<keyword evidence="2" id="KW-1185">Reference proteome</keyword>
<evidence type="ECO:0000313" key="2">
    <source>
        <dbReference type="Proteomes" id="UP000054477"/>
    </source>
</evidence>
<sequence>MSRDAGNCFHLLPNSNVKVIKAKFPIQAGSQAKSGIWTQWHDRRGGISFTAAQARNLHHLFQITADHRREGQKLQKEISDFEAEFWVAVENIWARPVTDVDAEVPALDT</sequence>
<dbReference type="AlphaFoldDB" id="A0A0C9XG65"/>